<dbReference type="SMART" id="SM00987">
    <property type="entry name" value="UreE_C"/>
    <property type="match status" value="1"/>
</dbReference>
<evidence type="ECO:0000259" key="4">
    <source>
        <dbReference type="SMART" id="SM00986"/>
    </source>
</evidence>
<dbReference type="GO" id="GO:0008263">
    <property type="term" value="F:pyrimidine-specific mismatch base pair DNA N-glycosylase activity"/>
    <property type="evidence" value="ECO:0007669"/>
    <property type="project" value="TreeGrafter"/>
</dbReference>
<comment type="caution">
    <text evidence="5">The sequence shown here is derived from an EMBL/GenBank/DDBJ whole genome shotgun (WGS) entry which is preliminary data.</text>
</comment>
<dbReference type="SUPFAM" id="SSF52141">
    <property type="entry name" value="Uracil-DNA glycosylase-like"/>
    <property type="match status" value="1"/>
</dbReference>
<keyword evidence="2" id="KW-0378">Hydrolase</keyword>
<dbReference type="SMART" id="SM00986">
    <property type="entry name" value="UDG"/>
    <property type="match status" value="1"/>
</dbReference>
<evidence type="ECO:0000256" key="2">
    <source>
        <dbReference type="ARBA" id="ARBA00022801"/>
    </source>
</evidence>
<dbReference type="PANTHER" id="PTHR12159:SF9">
    <property type="entry name" value="G_T MISMATCH-SPECIFIC THYMINE DNA GLYCOSYLASE"/>
    <property type="match status" value="1"/>
</dbReference>
<accession>A0A1W0B7Y9</accession>
<dbReference type="PANTHER" id="PTHR12159">
    <property type="entry name" value="G/T AND G/U MISMATCH-SPECIFIC DNA GLYCOSYLASE"/>
    <property type="match status" value="1"/>
</dbReference>
<dbReference type="Proteomes" id="UP000188836">
    <property type="component" value="Unassembled WGS sequence"/>
</dbReference>
<reference evidence="5 6" key="1">
    <citation type="journal article" date="2016" name="Antonie Van Leeuwenhoek">
        <title>Nocardia donostiensis sp. nov., isolated from human respiratory specimens.</title>
        <authorList>
            <person name="Ercibengoa M."/>
            <person name="Bell M."/>
            <person name="Marimon J.M."/>
            <person name="Humrighouse B."/>
            <person name="Klenk H.P."/>
            <person name="Potter G."/>
            <person name="Perez-Trallero E."/>
        </authorList>
    </citation>
    <scope>NUCLEOTIDE SEQUENCE [LARGE SCALE GENOMIC DNA]</scope>
    <source>
        <strain evidence="5 6">X1655</strain>
    </source>
</reference>
<dbReference type="Gene3D" id="3.40.470.10">
    <property type="entry name" value="Uracil-DNA glycosylase-like domain"/>
    <property type="match status" value="1"/>
</dbReference>
<dbReference type="STRING" id="1538463.B0T36_05025"/>
<evidence type="ECO:0000313" key="5">
    <source>
        <dbReference type="EMBL" id="ONM48538.1"/>
    </source>
</evidence>
<keyword evidence="3" id="KW-0234">DNA repair</keyword>
<dbReference type="GO" id="GO:0004844">
    <property type="term" value="F:uracil DNA N-glycosylase activity"/>
    <property type="evidence" value="ECO:0007669"/>
    <property type="project" value="TreeGrafter"/>
</dbReference>
<evidence type="ECO:0000256" key="1">
    <source>
        <dbReference type="ARBA" id="ARBA00022763"/>
    </source>
</evidence>
<dbReference type="AlphaFoldDB" id="A0A1W0B7Y9"/>
<feature type="domain" description="Uracil-DNA glycosylase-like" evidence="4">
    <location>
        <begin position="23"/>
        <end position="181"/>
    </location>
</feature>
<protein>
    <submittedName>
        <fullName evidence="5">Double-stranded uracil-DNA glycosylase</fullName>
    </submittedName>
</protein>
<gene>
    <name evidence="5" type="ORF">B0T46_12180</name>
</gene>
<dbReference type="Pfam" id="PF03167">
    <property type="entry name" value="UDG"/>
    <property type="match status" value="1"/>
</dbReference>
<name>A0A1W0B7Y9_9NOCA</name>
<dbReference type="InterPro" id="IPR005122">
    <property type="entry name" value="Uracil-DNA_glycosylase-like"/>
</dbReference>
<dbReference type="InterPro" id="IPR015637">
    <property type="entry name" value="MUG/TDG"/>
</dbReference>
<evidence type="ECO:0000313" key="6">
    <source>
        <dbReference type="Proteomes" id="UP000188836"/>
    </source>
</evidence>
<organism evidence="5 6">
    <name type="scientific">Nocardia donostiensis</name>
    <dbReference type="NCBI Taxonomy" id="1538463"/>
    <lineage>
        <taxon>Bacteria</taxon>
        <taxon>Bacillati</taxon>
        <taxon>Actinomycetota</taxon>
        <taxon>Actinomycetes</taxon>
        <taxon>Mycobacteriales</taxon>
        <taxon>Nocardiaceae</taxon>
        <taxon>Nocardia</taxon>
    </lineage>
</organism>
<keyword evidence="6" id="KW-1185">Reference proteome</keyword>
<sequence length="193" mass="21236">MARSAAHRPTSADLTAAAGKTIPDVLAPDLRVLFCGINPGLWSGATGYHFSRPGNRFWPALFRSGFTPRLFRPDEQEELLTLGLGITNVVPRATAKADELTMQELRDGGRVLVERVQRYRPQILAVLGLGAYRTAFNRPRTTVGRQPDALDNTEIWVLPNPSGLNAHYPPAALAAEFRALREEAEHASRPQES</sequence>
<keyword evidence="1" id="KW-0227">DNA damage</keyword>
<dbReference type="OrthoDB" id="9799921at2"/>
<dbReference type="NCBIfam" id="NF007570">
    <property type="entry name" value="PRK10201.1"/>
    <property type="match status" value="1"/>
</dbReference>
<dbReference type="GO" id="GO:0006285">
    <property type="term" value="P:base-excision repair, AP site formation"/>
    <property type="evidence" value="ECO:0007669"/>
    <property type="project" value="InterPro"/>
</dbReference>
<proteinExistence type="predicted"/>
<dbReference type="CDD" id="cd10028">
    <property type="entry name" value="UDG-F2_TDG_MUG"/>
    <property type="match status" value="1"/>
</dbReference>
<evidence type="ECO:0000256" key="3">
    <source>
        <dbReference type="ARBA" id="ARBA00023204"/>
    </source>
</evidence>
<dbReference type="EMBL" id="MUMY01000009">
    <property type="protein sequence ID" value="ONM48538.1"/>
    <property type="molecule type" value="Genomic_DNA"/>
</dbReference>
<dbReference type="InterPro" id="IPR036895">
    <property type="entry name" value="Uracil-DNA_glycosylase-like_sf"/>
</dbReference>